<accession>A0ABS0N3Z9</accession>
<name>A0ABS0N3Z9_9SPHN</name>
<keyword evidence="3" id="KW-1185">Reference proteome</keyword>
<evidence type="ECO:0000313" key="2">
    <source>
        <dbReference type="EMBL" id="MBH5322700.1"/>
    </source>
</evidence>
<gene>
    <name evidence="2" type="ORF">I5L03_08890</name>
</gene>
<reference evidence="2 3" key="1">
    <citation type="submission" date="2020-11" db="EMBL/GenBank/DDBJ databases">
        <title>Erythrobacter sediminis sp. nov., a marine bacterium from a tidal flat of Garorim Bay.</title>
        <authorList>
            <person name="Kim D."/>
            <person name="Yoo Y."/>
            <person name="Kim J.-J."/>
        </authorList>
    </citation>
    <scope>NUCLEOTIDE SEQUENCE [LARGE SCALE GENOMIC DNA]</scope>
    <source>
        <strain evidence="2 3">JGD-13</strain>
    </source>
</reference>
<evidence type="ECO:0000313" key="3">
    <source>
        <dbReference type="Proteomes" id="UP000602442"/>
    </source>
</evidence>
<comment type="caution">
    <text evidence="2">The sequence shown here is derived from an EMBL/GenBank/DDBJ whole genome shotgun (WGS) entry which is preliminary data.</text>
</comment>
<dbReference type="InterPro" id="IPR018711">
    <property type="entry name" value="NAGPA"/>
</dbReference>
<dbReference type="EMBL" id="JAEANY010000002">
    <property type="protein sequence ID" value="MBH5322700.1"/>
    <property type="molecule type" value="Genomic_DNA"/>
</dbReference>
<keyword evidence="2" id="KW-0378">Hydrolase</keyword>
<dbReference type="Pfam" id="PF09992">
    <property type="entry name" value="NAGPA"/>
    <property type="match status" value="1"/>
</dbReference>
<proteinExistence type="predicted"/>
<feature type="domain" description="Phosphodiester glycosidase" evidence="1">
    <location>
        <begin position="113"/>
        <end position="260"/>
    </location>
</feature>
<dbReference type="Proteomes" id="UP000602442">
    <property type="component" value="Unassembled WGS sequence"/>
</dbReference>
<sequence length="288" mass="31614">MPPQGWGVDRSSAGSDGRRWRSRVWPVRLLSPALIALALALGGCDVRFEQEAEEALVSICEPVIFEDTPLVQCTADPTQHSIATDLVPEGEETPYRSLRELSFAERPDGAPPIVFAANGGMFDEEGFPIGYYVEDGQRLTVLNQRDGPGNFHMKPNGVFFGDSPSGPWQVLDTQRFASRGQRPHFATQSGPMLVVNGELHPDIQPNGTSLRIRNAVGVDELGRAHFVMSEVPVSFGKLARYYRDVLNVDNALYLDGTVSQIWDVPNDRLETGPPIGPLIVVTMQEESS</sequence>
<keyword evidence="2" id="KW-0326">Glycosidase</keyword>
<evidence type="ECO:0000259" key="1">
    <source>
        <dbReference type="Pfam" id="PF09992"/>
    </source>
</evidence>
<organism evidence="2 3">
    <name type="scientific">Aurantiacibacter sediminis</name>
    <dbReference type="NCBI Taxonomy" id="2793064"/>
    <lineage>
        <taxon>Bacteria</taxon>
        <taxon>Pseudomonadati</taxon>
        <taxon>Pseudomonadota</taxon>
        <taxon>Alphaproteobacteria</taxon>
        <taxon>Sphingomonadales</taxon>
        <taxon>Erythrobacteraceae</taxon>
        <taxon>Aurantiacibacter</taxon>
    </lineage>
</organism>
<dbReference type="GO" id="GO:0016798">
    <property type="term" value="F:hydrolase activity, acting on glycosyl bonds"/>
    <property type="evidence" value="ECO:0007669"/>
    <property type="project" value="UniProtKB-KW"/>
</dbReference>
<protein>
    <submittedName>
        <fullName evidence="2">Phosphodiester glycosidase family protein</fullName>
    </submittedName>
</protein>